<proteinExistence type="predicted"/>
<dbReference type="InterPro" id="IPR049076">
    <property type="entry name" value="ACCA"/>
</dbReference>
<dbReference type="GO" id="GO:0006633">
    <property type="term" value="P:fatty acid biosynthetic process"/>
    <property type="evidence" value="ECO:0007669"/>
    <property type="project" value="InterPro"/>
</dbReference>
<dbReference type="PANTHER" id="PTHR45728:SF3">
    <property type="entry name" value="ACETYL-COA CARBOXYLASE"/>
    <property type="match status" value="1"/>
</dbReference>
<reference evidence="2" key="1">
    <citation type="submission" date="2022-08" db="EMBL/GenBank/DDBJ databases">
        <authorList>
            <person name="Kallberg Y."/>
            <person name="Tangrot J."/>
            <person name="Rosling A."/>
        </authorList>
    </citation>
    <scope>NUCLEOTIDE SEQUENCE</scope>
    <source>
        <strain evidence="2">Wild A</strain>
    </source>
</reference>
<dbReference type="InterPro" id="IPR013537">
    <property type="entry name" value="AcCoA_COase_cen"/>
</dbReference>
<dbReference type="Gene3D" id="3.90.226.10">
    <property type="entry name" value="2-enoyl-CoA Hydratase, Chain A, domain 1"/>
    <property type="match status" value="1"/>
</dbReference>
<name>A0A9W4SYK3_9GLOM</name>
<dbReference type="Proteomes" id="UP001153678">
    <property type="component" value="Unassembled WGS sequence"/>
</dbReference>
<dbReference type="Gene3D" id="3.30.470.20">
    <property type="entry name" value="ATP-grasp fold, B domain"/>
    <property type="match status" value="1"/>
</dbReference>
<evidence type="ECO:0000313" key="2">
    <source>
        <dbReference type="EMBL" id="CAI2186132.1"/>
    </source>
</evidence>
<dbReference type="OrthoDB" id="14612at2759"/>
<organism evidence="2 3">
    <name type="scientific">Funneliformis geosporum</name>
    <dbReference type="NCBI Taxonomy" id="1117311"/>
    <lineage>
        <taxon>Eukaryota</taxon>
        <taxon>Fungi</taxon>
        <taxon>Fungi incertae sedis</taxon>
        <taxon>Mucoromycota</taxon>
        <taxon>Glomeromycotina</taxon>
        <taxon>Glomeromycetes</taxon>
        <taxon>Glomerales</taxon>
        <taxon>Glomeraceae</taxon>
        <taxon>Funneliformis</taxon>
    </lineage>
</organism>
<accession>A0A9W4SYK3</accession>
<dbReference type="EMBL" id="CAMKVN010004020">
    <property type="protein sequence ID" value="CAI2186132.1"/>
    <property type="molecule type" value="Genomic_DNA"/>
</dbReference>
<sequence>MRSLDDKISYMIVAHLQIFLRLIGVCLRRGVRQGRYDGLNKASIIGFPIMIKASEGEVPGSLIFIMKCSSSRSSSLADQYGNAISLFGRDCSVQRRYQKIIEEAPDPSDINNINNVLNIVLRLEDDVIENEALKKQLKPFIQRHSYELRSISGVFHVRETTDYTEDQTIRHIQPAMAYQLELTRLSNFDITPCFTDNRQIHDYYAVGKENTSDCRFFIRSLVRPCQLRNSVRTADYLISESDRLLNEILDSLEIQYKLRKLLKDLLIGTAKDYGGFNALATNPHALPNKRMASPGSLMGTTYAYDFPELFRQDVRILWNRASHHSSNLKCPSDVLDDKELVLDENNYLQEVERA</sequence>
<evidence type="ECO:0000313" key="3">
    <source>
        <dbReference type="Proteomes" id="UP001153678"/>
    </source>
</evidence>
<comment type="caution">
    <text evidence="2">The sequence shown here is derived from an EMBL/GenBank/DDBJ whole genome shotgun (WGS) entry which is preliminary data.</text>
</comment>
<dbReference type="AlphaFoldDB" id="A0A9W4SYK3"/>
<dbReference type="SUPFAM" id="SSF56059">
    <property type="entry name" value="Glutathione synthetase ATP-binding domain-like"/>
    <property type="match status" value="1"/>
</dbReference>
<evidence type="ECO:0000259" key="1">
    <source>
        <dbReference type="Pfam" id="PF08326"/>
    </source>
</evidence>
<dbReference type="GO" id="GO:0005739">
    <property type="term" value="C:mitochondrion"/>
    <property type="evidence" value="ECO:0007669"/>
    <property type="project" value="TreeGrafter"/>
</dbReference>
<dbReference type="GO" id="GO:0005524">
    <property type="term" value="F:ATP binding"/>
    <property type="evidence" value="ECO:0007669"/>
    <property type="project" value="InterPro"/>
</dbReference>
<dbReference type="Pfam" id="PF08326">
    <property type="entry name" value="ACC_central"/>
    <property type="match status" value="1"/>
</dbReference>
<keyword evidence="3" id="KW-1185">Reference proteome</keyword>
<protein>
    <submittedName>
        <fullName evidence="2">11476_t:CDS:1</fullName>
    </submittedName>
</protein>
<gene>
    <name evidence="2" type="ORF">FWILDA_LOCUS12421</name>
</gene>
<dbReference type="GO" id="GO:0003989">
    <property type="term" value="F:acetyl-CoA carboxylase activity"/>
    <property type="evidence" value="ECO:0007669"/>
    <property type="project" value="InterPro"/>
</dbReference>
<feature type="domain" description="Acetyl-CoA carboxylase central" evidence="1">
    <location>
        <begin position="77"/>
        <end position="254"/>
    </location>
</feature>
<dbReference type="PANTHER" id="PTHR45728">
    <property type="entry name" value="ACETYL-COA CARBOXYLASE, ISOFORM A"/>
    <property type="match status" value="1"/>
</dbReference>